<name>A0A255IAI9_9FIRM</name>
<protein>
    <submittedName>
        <fullName evidence="2">N-acetyltransferase</fullName>
    </submittedName>
</protein>
<organism evidence="2 3">
    <name type="scientific">Romboutsia weinsteinii</name>
    <dbReference type="NCBI Taxonomy" id="2020949"/>
    <lineage>
        <taxon>Bacteria</taxon>
        <taxon>Bacillati</taxon>
        <taxon>Bacillota</taxon>
        <taxon>Clostridia</taxon>
        <taxon>Peptostreptococcales</taxon>
        <taxon>Peptostreptococcaceae</taxon>
        <taxon>Romboutsia</taxon>
    </lineage>
</organism>
<dbReference type="OrthoDB" id="9785602at2"/>
<evidence type="ECO:0000259" key="1">
    <source>
        <dbReference type="PROSITE" id="PS51186"/>
    </source>
</evidence>
<dbReference type="Proteomes" id="UP000215694">
    <property type="component" value="Unassembled WGS sequence"/>
</dbReference>
<dbReference type="InterPro" id="IPR000182">
    <property type="entry name" value="GNAT_dom"/>
</dbReference>
<dbReference type="EMBL" id="NOJY02000014">
    <property type="protein sequence ID" value="RDY27274.1"/>
    <property type="molecule type" value="Genomic_DNA"/>
</dbReference>
<dbReference type="Pfam" id="PF13302">
    <property type="entry name" value="Acetyltransf_3"/>
    <property type="match status" value="1"/>
</dbReference>
<dbReference type="PANTHER" id="PTHR43792:SF1">
    <property type="entry name" value="N-ACETYLTRANSFERASE DOMAIN-CONTAINING PROTEIN"/>
    <property type="match status" value="1"/>
</dbReference>
<dbReference type="PANTHER" id="PTHR43792">
    <property type="entry name" value="GNAT FAMILY, PUTATIVE (AFU_ORTHOLOGUE AFUA_3G00765)-RELATED-RELATED"/>
    <property type="match status" value="1"/>
</dbReference>
<proteinExistence type="predicted"/>
<dbReference type="Gene3D" id="3.40.630.30">
    <property type="match status" value="1"/>
</dbReference>
<evidence type="ECO:0000313" key="3">
    <source>
        <dbReference type="Proteomes" id="UP000215694"/>
    </source>
</evidence>
<evidence type="ECO:0000313" key="2">
    <source>
        <dbReference type="EMBL" id="RDY27274.1"/>
    </source>
</evidence>
<dbReference type="RefSeq" id="WP_094368317.1">
    <property type="nucleotide sequence ID" value="NZ_NOJY02000014.1"/>
</dbReference>
<dbReference type="InterPro" id="IPR051531">
    <property type="entry name" value="N-acetyltransferase"/>
</dbReference>
<accession>A0A255IAI9</accession>
<dbReference type="AlphaFoldDB" id="A0A255IAI9"/>
<dbReference type="PROSITE" id="PS51186">
    <property type="entry name" value="GNAT"/>
    <property type="match status" value="1"/>
</dbReference>
<keyword evidence="3" id="KW-1185">Reference proteome</keyword>
<dbReference type="InterPro" id="IPR016181">
    <property type="entry name" value="Acyl_CoA_acyltransferase"/>
</dbReference>
<dbReference type="GO" id="GO:0016747">
    <property type="term" value="F:acyltransferase activity, transferring groups other than amino-acyl groups"/>
    <property type="evidence" value="ECO:0007669"/>
    <property type="project" value="InterPro"/>
</dbReference>
<comment type="caution">
    <text evidence="2">The sequence shown here is derived from an EMBL/GenBank/DDBJ whole genome shotgun (WGS) entry which is preliminary data.</text>
</comment>
<sequence>MNSLFNEFKEIDLDKYMLRKIRFEDVKDIFDMYGDKEVMKYDPKNIIASIDKADENISMVHKGFENKWFIRWGLVNKNTGEVIGTVALHHFEFDKEKAQIGYNLKKSYWKQGIMSEVMMSTIGYLSKNTSIKELEVSIDCGNIASIKLAEKLGFILEKRIDDNVIMSRALQ</sequence>
<gene>
    <name evidence="2" type="ORF">CHL78_009805</name>
</gene>
<dbReference type="SUPFAM" id="SSF55729">
    <property type="entry name" value="Acyl-CoA N-acyltransferases (Nat)"/>
    <property type="match status" value="1"/>
</dbReference>
<keyword evidence="2" id="KW-0808">Transferase</keyword>
<reference evidence="2 3" key="1">
    <citation type="journal article" date="2017" name="Genome Announc.">
        <title>Draft Genome Sequence of Romboutsia weinsteinii sp. nov. Strain CCRI-19649(T) Isolated from Surface Water.</title>
        <authorList>
            <person name="Maheux A.F."/>
            <person name="Boudreau D.K."/>
            <person name="Berube E."/>
            <person name="Boissinot M."/>
            <person name="Cantin P."/>
            <person name="Raymond F."/>
            <person name="Corbeil J."/>
            <person name="Omar R.F."/>
            <person name="Bergeron M.G."/>
        </authorList>
    </citation>
    <scope>NUCLEOTIDE SEQUENCE [LARGE SCALE GENOMIC DNA]</scope>
    <source>
        <strain evidence="2 3">CCRI-19649</strain>
    </source>
</reference>
<feature type="domain" description="N-acetyltransferase" evidence="1">
    <location>
        <begin position="16"/>
        <end position="171"/>
    </location>
</feature>